<dbReference type="GO" id="GO:0004795">
    <property type="term" value="F:threonine synthase activity"/>
    <property type="evidence" value="ECO:0007669"/>
    <property type="project" value="UniProtKB-UniRule"/>
</dbReference>
<accession>A0A0R2EAB3</accession>
<dbReference type="Gene3D" id="3.40.50.1100">
    <property type="match status" value="2"/>
</dbReference>
<name>A0A0R2EAB3_9LACO</name>
<evidence type="ECO:0000256" key="2">
    <source>
        <dbReference type="ARBA" id="ARBA00005517"/>
    </source>
</evidence>
<proteinExistence type="inferred from homology"/>
<sequence>MSLLYRSTRDLNANTIPASEAILKGLSADGGLYVPTSIPKIDFDLSELPAFSYKELAFRILRLFYTDFSENELRKCIENAYGDSFDTNLIAPLSFHDGNGYLELFHGPTIAFKDIALQLLPHLMTTAAKKNHLQNDIVILTATSGDTGKAAMEGFTDVDGTKIIVFYPKDGVSFIQEQQMLTQKGKNTFVFAVDGNFDVAQTNVKKLLNNDKLSQELANNNYQFSSANSINIGRLFPQVVYYFYAYAQMVKQKKVALGSAINFSVPTGNFGDILAGYYAKKMGLPIDKLLCASNKNNVLTEFFNEGVYDKNRPFYVTSSPSMDILVSSNLERLLFYINNENVQATIELMEQLNETGKYTISSEIKNSLSDFFAAFANEDQTANEISRIYQLDGSVIDPHTAVASYVAKLYKETHSDSTTPVVIVSTASPYKFPQSVLVGLHDPAAFEPGFAALKALKSKSHTLFPNAIEQLLNNQSARTKKIISSGDMKKAVKGILFRK</sequence>
<dbReference type="OrthoDB" id="9763107at2"/>
<dbReference type="CDD" id="cd01560">
    <property type="entry name" value="Thr-synth_2"/>
    <property type="match status" value="1"/>
</dbReference>
<comment type="similarity">
    <text evidence="2">Belongs to the threonine synthase family.</text>
</comment>
<organism evidence="7 8">
    <name type="scientific">Liquorilactobacillus mali KCTC 3596 = DSM 20444</name>
    <dbReference type="NCBI Taxonomy" id="1046596"/>
    <lineage>
        <taxon>Bacteria</taxon>
        <taxon>Bacillati</taxon>
        <taxon>Bacillota</taxon>
        <taxon>Bacilli</taxon>
        <taxon>Lactobacillales</taxon>
        <taxon>Lactobacillaceae</taxon>
        <taxon>Liquorilactobacillus</taxon>
    </lineage>
</organism>
<dbReference type="Proteomes" id="UP000050898">
    <property type="component" value="Unassembled WGS sequence"/>
</dbReference>
<gene>
    <name evidence="7" type="ORF">FD00_GL001168</name>
</gene>
<evidence type="ECO:0000259" key="6">
    <source>
        <dbReference type="Pfam" id="PF14821"/>
    </source>
</evidence>
<reference evidence="7 8" key="1">
    <citation type="journal article" date="2015" name="Genome Announc.">
        <title>Expanding the biotechnology potential of lactobacilli through comparative genomics of 213 strains and associated genera.</title>
        <authorList>
            <person name="Sun Z."/>
            <person name="Harris H.M."/>
            <person name="McCann A."/>
            <person name="Guo C."/>
            <person name="Argimon S."/>
            <person name="Zhang W."/>
            <person name="Yang X."/>
            <person name="Jeffery I.B."/>
            <person name="Cooney J.C."/>
            <person name="Kagawa T.F."/>
            <person name="Liu W."/>
            <person name="Song Y."/>
            <person name="Salvetti E."/>
            <person name="Wrobel A."/>
            <person name="Rasinkangas P."/>
            <person name="Parkhill J."/>
            <person name="Rea M.C."/>
            <person name="O'Sullivan O."/>
            <person name="Ritari J."/>
            <person name="Douillard F.P."/>
            <person name="Paul Ross R."/>
            <person name="Yang R."/>
            <person name="Briner A.E."/>
            <person name="Felis G.E."/>
            <person name="de Vos W.M."/>
            <person name="Barrangou R."/>
            <person name="Klaenhammer T.R."/>
            <person name="Caufield P.W."/>
            <person name="Cui Y."/>
            <person name="Zhang H."/>
            <person name="O'Toole P.W."/>
        </authorList>
    </citation>
    <scope>NUCLEOTIDE SEQUENCE [LARGE SCALE GENOMIC DNA]</scope>
    <source>
        <strain evidence="7 8">DSM 20444</strain>
    </source>
</reference>
<dbReference type="Pfam" id="PF24857">
    <property type="entry name" value="THR4_C"/>
    <property type="match status" value="1"/>
</dbReference>
<dbReference type="AlphaFoldDB" id="A0A0R2EAB3"/>
<evidence type="ECO:0000256" key="5">
    <source>
        <dbReference type="PIRSR" id="PIRSR604450-51"/>
    </source>
</evidence>
<dbReference type="InterPro" id="IPR029144">
    <property type="entry name" value="Thr_synth_N"/>
</dbReference>
<dbReference type="GeneID" id="98315260"/>
<evidence type="ECO:0000256" key="4">
    <source>
        <dbReference type="NCBIfam" id="TIGR00260"/>
    </source>
</evidence>
<keyword evidence="3 5" id="KW-0663">Pyridoxal phosphate</keyword>
<keyword evidence="8" id="KW-1185">Reference proteome</keyword>
<dbReference type="PATRIC" id="fig|1046596.6.peg.1252"/>
<dbReference type="RefSeq" id="WP_010077952.1">
    <property type="nucleotide sequence ID" value="NZ_AYYH01000029.1"/>
</dbReference>
<dbReference type="SUPFAM" id="SSF53686">
    <property type="entry name" value="Tryptophan synthase beta subunit-like PLP-dependent enzymes"/>
    <property type="match status" value="1"/>
</dbReference>
<comment type="cofactor">
    <cofactor evidence="1 5">
        <name>pyridoxal 5'-phosphate</name>
        <dbReference type="ChEBI" id="CHEBI:597326"/>
    </cofactor>
</comment>
<dbReference type="InterPro" id="IPR004450">
    <property type="entry name" value="Thr_synthase-like"/>
</dbReference>
<dbReference type="Pfam" id="PF14821">
    <property type="entry name" value="Thr_synth_N"/>
    <property type="match status" value="1"/>
</dbReference>
<comment type="caution">
    <text evidence="7">The sequence shown here is derived from an EMBL/GenBank/DDBJ whole genome shotgun (WGS) entry which is preliminary data.</text>
</comment>
<dbReference type="EMBL" id="AYYH01000029">
    <property type="protein sequence ID" value="KRN09276.1"/>
    <property type="molecule type" value="Genomic_DNA"/>
</dbReference>
<protein>
    <recommendedName>
        <fullName evidence="4">Threonine synthase</fullName>
        <ecNumber evidence="4">4.2.3.1</ecNumber>
    </recommendedName>
</protein>
<feature type="modified residue" description="N6-(pyridoxal phosphate)lysine" evidence="5">
    <location>
        <position position="113"/>
    </location>
</feature>
<evidence type="ECO:0000256" key="3">
    <source>
        <dbReference type="ARBA" id="ARBA00022898"/>
    </source>
</evidence>
<dbReference type="EC" id="4.2.3.1" evidence="4"/>
<dbReference type="NCBIfam" id="TIGR00260">
    <property type="entry name" value="thrC"/>
    <property type="match status" value="1"/>
</dbReference>
<evidence type="ECO:0000313" key="8">
    <source>
        <dbReference type="Proteomes" id="UP000050898"/>
    </source>
</evidence>
<dbReference type="InterPro" id="IPR036052">
    <property type="entry name" value="TrpB-like_PALP_sf"/>
</dbReference>
<evidence type="ECO:0000313" key="7">
    <source>
        <dbReference type="EMBL" id="KRN09276.1"/>
    </source>
</evidence>
<dbReference type="PANTHER" id="PTHR43515:SF1">
    <property type="entry name" value="THREONINE SYNTHASE-LIKE 1"/>
    <property type="match status" value="1"/>
</dbReference>
<feature type="domain" description="Threonine synthase N-terminal" evidence="6">
    <location>
        <begin position="5"/>
        <end position="81"/>
    </location>
</feature>
<dbReference type="InterPro" id="IPR037158">
    <property type="entry name" value="Thr_synth_N_sf"/>
</dbReference>
<dbReference type="PANTHER" id="PTHR43515">
    <property type="entry name" value="THREONINE SYNTHASE-LIKE 1"/>
    <property type="match status" value="1"/>
</dbReference>
<evidence type="ECO:0000256" key="1">
    <source>
        <dbReference type="ARBA" id="ARBA00001933"/>
    </source>
</evidence>
<dbReference type="GO" id="GO:0005737">
    <property type="term" value="C:cytoplasm"/>
    <property type="evidence" value="ECO:0007669"/>
    <property type="project" value="TreeGrafter"/>
</dbReference>
<dbReference type="Gene3D" id="3.90.1380.10">
    <property type="entry name" value="Threonine synthase, N-terminal domain"/>
    <property type="match status" value="1"/>
</dbReference>
<dbReference type="GO" id="GO:0009088">
    <property type="term" value="P:threonine biosynthetic process"/>
    <property type="evidence" value="ECO:0007669"/>
    <property type="project" value="UniProtKB-UniRule"/>
</dbReference>